<comment type="caution">
    <text evidence="3">The sequence shown here is derived from an EMBL/GenBank/DDBJ whole genome shotgun (WGS) entry which is preliminary data.</text>
</comment>
<feature type="transmembrane region" description="Helical" evidence="2">
    <location>
        <begin position="12"/>
        <end position="33"/>
    </location>
</feature>
<organism evidence="3 4">
    <name type="scientific">Candidatus Atopostipes pullistercoris</name>
    <dbReference type="NCBI Taxonomy" id="2838467"/>
    <lineage>
        <taxon>Bacteria</taxon>
        <taxon>Bacillati</taxon>
        <taxon>Bacillota</taxon>
        <taxon>Bacilli</taxon>
        <taxon>Lactobacillales</taxon>
        <taxon>Carnobacteriaceae</taxon>
        <taxon>Atopostipes</taxon>
    </lineage>
</organism>
<keyword evidence="2" id="KW-1133">Transmembrane helix</keyword>
<gene>
    <name evidence="3" type="ORF">H9808_00185</name>
</gene>
<feature type="transmembrane region" description="Helical" evidence="2">
    <location>
        <begin position="39"/>
        <end position="61"/>
    </location>
</feature>
<reference evidence="3" key="1">
    <citation type="journal article" date="2021" name="PeerJ">
        <title>Extensive microbial diversity within the chicken gut microbiome revealed by metagenomics and culture.</title>
        <authorList>
            <person name="Gilroy R."/>
            <person name="Ravi A."/>
            <person name="Getino M."/>
            <person name="Pursley I."/>
            <person name="Horton D.L."/>
            <person name="Alikhan N.F."/>
            <person name="Baker D."/>
            <person name="Gharbi K."/>
            <person name="Hall N."/>
            <person name="Watson M."/>
            <person name="Adriaenssens E.M."/>
            <person name="Foster-Nyarko E."/>
            <person name="Jarju S."/>
            <person name="Secka A."/>
            <person name="Antonio M."/>
            <person name="Oren A."/>
            <person name="Chaudhuri R.R."/>
            <person name="La Ragione R."/>
            <person name="Hildebrand F."/>
            <person name="Pallen M.J."/>
        </authorList>
    </citation>
    <scope>NUCLEOTIDE SEQUENCE</scope>
    <source>
        <strain evidence="3">CHK169-4300</strain>
    </source>
</reference>
<keyword evidence="2" id="KW-0472">Membrane</keyword>
<protein>
    <submittedName>
        <fullName evidence="3">Uncharacterized protein</fullName>
    </submittedName>
</protein>
<proteinExistence type="predicted"/>
<evidence type="ECO:0000256" key="1">
    <source>
        <dbReference type="SAM" id="MobiDB-lite"/>
    </source>
</evidence>
<dbReference type="AlphaFoldDB" id="A0A9D2G0K7"/>
<evidence type="ECO:0000256" key="2">
    <source>
        <dbReference type="SAM" id="Phobius"/>
    </source>
</evidence>
<keyword evidence="2" id="KW-0812">Transmembrane</keyword>
<name>A0A9D2G0K7_9LACT</name>
<feature type="compositionally biased region" description="Acidic residues" evidence="1">
    <location>
        <begin position="99"/>
        <end position="115"/>
    </location>
</feature>
<reference evidence="3" key="2">
    <citation type="submission" date="2021-04" db="EMBL/GenBank/DDBJ databases">
        <authorList>
            <person name="Gilroy R."/>
        </authorList>
    </citation>
    <scope>NUCLEOTIDE SEQUENCE</scope>
    <source>
        <strain evidence="3">CHK169-4300</strain>
    </source>
</reference>
<accession>A0A9D2G0K7</accession>
<evidence type="ECO:0000313" key="3">
    <source>
        <dbReference type="EMBL" id="HIZ70185.1"/>
    </source>
</evidence>
<evidence type="ECO:0000313" key="4">
    <source>
        <dbReference type="Proteomes" id="UP000824106"/>
    </source>
</evidence>
<dbReference type="Proteomes" id="UP000824106">
    <property type="component" value="Unassembled WGS sequence"/>
</dbReference>
<feature type="region of interest" description="Disordered" evidence="1">
    <location>
        <begin position="96"/>
        <end position="115"/>
    </location>
</feature>
<sequence>MYYNNNNNRPGTFGFGCSFLGLLIGLMILSFIIRGSLYIFFKYFWMIVLLAIVVWIFRRFIVNNDNGKQSRYKNVDSTKDWHRDFENRKNTSYHNIDRDFEEVDDEEDDEKDEEL</sequence>
<dbReference type="EMBL" id="DXAZ01000001">
    <property type="protein sequence ID" value="HIZ70185.1"/>
    <property type="molecule type" value="Genomic_DNA"/>
</dbReference>